<accession>A0A1I3P1S7</accession>
<dbReference type="SUPFAM" id="SSF51735">
    <property type="entry name" value="NAD(P)-binding Rossmann-fold domains"/>
    <property type="match status" value="1"/>
</dbReference>
<evidence type="ECO:0000256" key="2">
    <source>
        <dbReference type="ARBA" id="ARBA00023027"/>
    </source>
</evidence>
<dbReference type="SUPFAM" id="SSF52283">
    <property type="entry name" value="Formate/glycerate dehydrogenase catalytic domain-like"/>
    <property type="match status" value="1"/>
</dbReference>
<protein>
    <submittedName>
        <fullName evidence="4">Glyoxylate/hydroxypyruvate reductase A</fullName>
    </submittedName>
</protein>
<dbReference type="AlphaFoldDB" id="A0A1I3P1S7"/>
<dbReference type="PANTHER" id="PTHR43333">
    <property type="entry name" value="2-HACID_DH_C DOMAIN-CONTAINING PROTEIN"/>
    <property type="match status" value="1"/>
</dbReference>
<evidence type="ECO:0000256" key="1">
    <source>
        <dbReference type="ARBA" id="ARBA00023002"/>
    </source>
</evidence>
<reference evidence="4 5" key="1">
    <citation type="submission" date="2016-10" db="EMBL/GenBank/DDBJ databases">
        <authorList>
            <person name="de Groot N.N."/>
        </authorList>
    </citation>
    <scope>NUCLEOTIDE SEQUENCE [LARGE SCALE GENOMIC DNA]</scope>
    <source>
        <strain evidence="4 5">CGMCC 1.11030</strain>
    </source>
</reference>
<dbReference type="OrthoDB" id="9787219at2"/>
<gene>
    <name evidence="4" type="ORF">SAMN05216258_11532</name>
</gene>
<dbReference type="GO" id="GO:0051287">
    <property type="term" value="F:NAD binding"/>
    <property type="evidence" value="ECO:0007669"/>
    <property type="project" value="InterPro"/>
</dbReference>
<proteinExistence type="predicted"/>
<keyword evidence="1" id="KW-0560">Oxidoreductase</keyword>
<evidence type="ECO:0000313" key="4">
    <source>
        <dbReference type="EMBL" id="SFJ15505.1"/>
    </source>
</evidence>
<dbReference type="InterPro" id="IPR006140">
    <property type="entry name" value="D-isomer_DH_NAD-bd"/>
</dbReference>
<dbReference type="GO" id="GO:0016491">
    <property type="term" value="F:oxidoreductase activity"/>
    <property type="evidence" value="ECO:0007669"/>
    <property type="project" value="UniProtKB-KW"/>
</dbReference>
<dbReference type="RefSeq" id="WP_092865397.1">
    <property type="nucleotide sequence ID" value="NZ_FOQH01000015.1"/>
</dbReference>
<sequence>MNAIPPLQPTPEGEAGAGPAIGVYLSSQLDLMAIFGEATDPRLVLLRPEEVEDPAAVTCALCWQAPADGFARYPNLKVAGSIAAGVDHILACPSLPEDVIVTRVRDDSQADLMAGFAAFHVVWHHRRMDDFVEWNRQGRWVRTDRPAEPCETTVGVLGYGLMGRAVARAVSAMGFAVVAAARNPAQGEAGVEVIAGEDALGRVAERSQILINVLPLTEATRDVLDAALFARMPKGACLIHIGRGEQMVEEDLLAALDSGRIAAASVDVFRKEPPGDDHPFWAHPRVFVTPHRASDTSRHATVRQLADAISAVAEGREPANRVDRRKGY</sequence>
<dbReference type="Proteomes" id="UP000199377">
    <property type="component" value="Unassembled WGS sequence"/>
</dbReference>
<keyword evidence="5" id="KW-1185">Reference proteome</keyword>
<dbReference type="PANTHER" id="PTHR43333:SF1">
    <property type="entry name" value="D-ISOMER SPECIFIC 2-HYDROXYACID DEHYDROGENASE NAD-BINDING DOMAIN-CONTAINING PROTEIN"/>
    <property type="match status" value="1"/>
</dbReference>
<feature type="domain" description="D-isomer specific 2-hydroxyacid dehydrogenase NAD-binding" evidence="3">
    <location>
        <begin position="122"/>
        <end position="293"/>
    </location>
</feature>
<name>A0A1I3P1S7_9RHOB</name>
<evidence type="ECO:0000259" key="3">
    <source>
        <dbReference type="Pfam" id="PF02826"/>
    </source>
</evidence>
<dbReference type="InterPro" id="IPR036291">
    <property type="entry name" value="NAD(P)-bd_dom_sf"/>
</dbReference>
<dbReference type="EMBL" id="FOQH01000015">
    <property type="protein sequence ID" value="SFJ15505.1"/>
    <property type="molecule type" value="Genomic_DNA"/>
</dbReference>
<keyword evidence="2" id="KW-0520">NAD</keyword>
<keyword evidence="4" id="KW-0670">Pyruvate</keyword>
<dbReference type="Pfam" id="PF02826">
    <property type="entry name" value="2-Hacid_dh_C"/>
    <property type="match status" value="1"/>
</dbReference>
<organism evidence="4 5">
    <name type="scientific">Albimonas pacifica</name>
    <dbReference type="NCBI Taxonomy" id="1114924"/>
    <lineage>
        <taxon>Bacteria</taxon>
        <taxon>Pseudomonadati</taxon>
        <taxon>Pseudomonadota</taxon>
        <taxon>Alphaproteobacteria</taxon>
        <taxon>Rhodobacterales</taxon>
        <taxon>Paracoccaceae</taxon>
        <taxon>Albimonas</taxon>
    </lineage>
</organism>
<dbReference type="Gene3D" id="3.40.50.720">
    <property type="entry name" value="NAD(P)-binding Rossmann-like Domain"/>
    <property type="match status" value="2"/>
</dbReference>
<evidence type="ECO:0000313" key="5">
    <source>
        <dbReference type="Proteomes" id="UP000199377"/>
    </source>
</evidence>
<dbReference type="STRING" id="1114924.SAMN05216258_11532"/>
<dbReference type="CDD" id="cd12164">
    <property type="entry name" value="GDH_like_2"/>
    <property type="match status" value="1"/>
</dbReference>